<dbReference type="PANTHER" id="PTHR12634">
    <property type="entry name" value="SIT4 YEAST -ASSOCIATING PROTEIN-RELATED"/>
    <property type="match status" value="1"/>
</dbReference>
<feature type="compositionally biased region" description="Acidic residues" evidence="3">
    <location>
        <begin position="687"/>
        <end position="713"/>
    </location>
</feature>
<dbReference type="GO" id="GO:0019888">
    <property type="term" value="F:protein phosphatase regulator activity"/>
    <property type="evidence" value="ECO:0007669"/>
    <property type="project" value="TreeGrafter"/>
</dbReference>
<evidence type="ECO:0000313" key="4">
    <source>
        <dbReference type="EMBL" id="CAD8066079.1"/>
    </source>
</evidence>
<feature type="compositionally biased region" description="Basic and acidic residues" evidence="3">
    <location>
        <begin position="751"/>
        <end position="793"/>
    </location>
</feature>
<proteinExistence type="inferred from homology"/>
<feature type="region of interest" description="Disordered" evidence="3">
    <location>
        <begin position="579"/>
        <end position="607"/>
    </location>
</feature>
<protein>
    <submittedName>
        <fullName evidence="4">Uncharacterized protein</fullName>
    </submittedName>
</protein>
<feature type="region of interest" description="Disordered" evidence="3">
    <location>
        <begin position="108"/>
        <end position="128"/>
    </location>
</feature>
<evidence type="ECO:0000256" key="1">
    <source>
        <dbReference type="ARBA" id="ARBA00006180"/>
    </source>
</evidence>
<organism evidence="4 5">
    <name type="scientific">Paramecium sonneborni</name>
    <dbReference type="NCBI Taxonomy" id="65129"/>
    <lineage>
        <taxon>Eukaryota</taxon>
        <taxon>Sar</taxon>
        <taxon>Alveolata</taxon>
        <taxon>Ciliophora</taxon>
        <taxon>Intramacronucleata</taxon>
        <taxon>Oligohymenophorea</taxon>
        <taxon>Peniculida</taxon>
        <taxon>Parameciidae</taxon>
        <taxon>Paramecium</taxon>
    </lineage>
</organism>
<dbReference type="EMBL" id="CAJJDN010000021">
    <property type="protein sequence ID" value="CAD8066079.1"/>
    <property type="molecule type" value="Genomic_DNA"/>
</dbReference>
<dbReference type="AlphaFoldDB" id="A0A8S1LGU4"/>
<feature type="compositionally biased region" description="Low complexity" evidence="3">
    <location>
        <begin position="670"/>
        <end position="686"/>
    </location>
</feature>
<feature type="compositionally biased region" description="Polar residues" evidence="3">
    <location>
        <begin position="626"/>
        <end position="656"/>
    </location>
</feature>
<dbReference type="GO" id="GO:0019903">
    <property type="term" value="F:protein phosphatase binding"/>
    <property type="evidence" value="ECO:0007669"/>
    <property type="project" value="InterPro"/>
</dbReference>
<feature type="region of interest" description="Disordered" evidence="3">
    <location>
        <begin position="626"/>
        <end position="793"/>
    </location>
</feature>
<comment type="similarity">
    <text evidence="1">Belongs to the SAPS family.</text>
</comment>
<dbReference type="Proteomes" id="UP000692954">
    <property type="component" value="Unassembled WGS sequence"/>
</dbReference>
<reference evidence="4" key="1">
    <citation type="submission" date="2021-01" db="EMBL/GenBank/DDBJ databases">
        <authorList>
            <consortium name="Genoscope - CEA"/>
            <person name="William W."/>
        </authorList>
    </citation>
    <scope>NUCLEOTIDE SEQUENCE</scope>
</reference>
<keyword evidence="2" id="KW-0131">Cell cycle</keyword>
<keyword evidence="5" id="KW-1185">Reference proteome</keyword>
<evidence type="ECO:0000313" key="5">
    <source>
        <dbReference type="Proteomes" id="UP000692954"/>
    </source>
</evidence>
<dbReference type="InterPro" id="IPR007587">
    <property type="entry name" value="SAPS"/>
</dbReference>
<comment type="caution">
    <text evidence="4">The sequence shown here is derived from an EMBL/GenBank/DDBJ whole genome shotgun (WGS) entry which is preliminary data.</text>
</comment>
<evidence type="ECO:0000256" key="2">
    <source>
        <dbReference type="ARBA" id="ARBA00023306"/>
    </source>
</evidence>
<accession>A0A8S1LGU4</accession>
<name>A0A8S1LGU4_9CILI</name>
<feature type="compositionally biased region" description="Basic and acidic residues" evidence="3">
    <location>
        <begin position="580"/>
        <end position="599"/>
    </location>
</feature>
<sequence length="793" mass="93208">MFFNFGRFFGFGQQPKFDNLLKKENLTIECIFNEDDILQELKGTSSSKFADFLIQHPQEYQKMINYIVEEIPDQCTEKNRCVKYPFYVSEILGSENEKLINFLFDKPSEQPSDDGKNPIEDEDTEQVQSIEQTNNIQENEIIRANLLENLLKLLENDVIIVTTAGYFAKVVNAIIHKRGHSFWEHLKHYQDIISNLFKHAYLKHIVDIFEKLILLEENFDQSIEYINERSSLLQRLVVFLKGKQHSQVIVGNICELFVELYKKSINQFESQNQEIKSMLVQFTITTTPLFFMNIALATQQSIVYNLLNVQFEFLNKFYLSDQSHDIKINLIELYKPVIQLFEKALSQVDSLKIPFISSDGTEVSPLGDAKLLIIQLIIQLINKQEFYPYFTAELFSQIIDLVKLHPSNNQLHILFEKFVMAIFETFDENLHRLIFEDTNLLLFIIQNNDEKARQHKFGYQGILTRLTNYLDNNKNKSNSFQVSLQLLSAISIDWDDYIKGLANVNKVEQEWILGINPKQRESKFIEEIISPNIKVETQEQNHVIQGIRKCESSDNNDVVQPQDVDPEGVEIEEDIELDSEEKQNEDEIHEKQQEQHQESEQSNEIEDQSNIEINQDDQEINKQDIVNQEQQLNDQTMKEQINQINSDDLTDNLNNKEQQQQQQQEEEEQQQIAIQSQVSEEPQNLEQTEETQEIITEIDEDKDEDGEKEEIQEEIVQSQESLNDQLINKEEEQTINKEEKEQSNNQEEEQSLNKDDEQPINKEEEQPIKQEEEQINKQIEQEIKHEEEPKQIE</sequence>
<feature type="compositionally biased region" description="Basic and acidic residues" evidence="3">
    <location>
        <begin position="727"/>
        <end position="742"/>
    </location>
</feature>
<dbReference type="PANTHER" id="PTHR12634:SF8">
    <property type="entry name" value="FIERY MOUNTAIN, ISOFORM D"/>
    <property type="match status" value="1"/>
</dbReference>
<evidence type="ECO:0000256" key="3">
    <source>
        <dbReference type="SAM" id="MobiDB-lite"/>
    </source>
</evidence>
<gene>
    <name evidence="4" type="ORF">PSON_ATCC_30995.1.T0210118</name>
</gene>
<feature type="region of interest" description="Disordered" evidence="3">
    <location>
        <begin position="550"/>
        <end position="569"/>
    </location>
</feature>
<dbReference type="OrthoDB" id="295029at2759"/>